<organism evidence="5 6">
    <name type="scientific">Flavobacterium zepuense</name>
    <dbReference type="NCBI Taxonomy" id="2593302"/>
    <lineage>
        <taxon>Bacteria</taxon>
        <taxon>Pseudomonadati</taxon>
        <taxon>Bacteroidota</taxon>
        <taxon>Flavobacteriia</taxon>
        <taxon>Flavobacteriales</taxon>
        <taxon>Flavobacteriaceae</taxon>
        <taxon>Flavobacterium</taxon>
    </lineage>
</organism>
<protein>
    <submittedName>
        <fullName evidence="5">Helix-turn-helix transcriptional regulator</fullName>
    </submittedName>
</protein>
<dbReference type="PANTHER" id="PTHR43280:SF32">
    <property type="entry name" value="TRANSCRIPTIONAL REGULATORY PROTEIN"/>
    <property type="match status" value="1"/>
</dbReference>
<dbReference type="PANTHER" id="PTHR43280">
    <property type="entry name" value="ARAC-FAMILY TRANSCRIPTIONAL REGULATOR"/>
    <property type="match status" value="1"/>
</dbReference>
<dbReference type="SMART" id="SM00342">
    <property type="entry name" value="HTH_ARAC"/>
    <property type="match status" value="1"/>
</dbReference>
<dbReference type="Pfam" id="PF12833">
    <property type="entry name" value="HTH_18"/>
    <property type="match status" value="1"/>
</dbReference>
<evidence type="ECO:0000313" key="5">
    <source>
        <dbReference type="EMBL" id="TRW27262.1"/>
    </source>
</evidence>
<keyword evidence="3" id="KW-0804">Transcription</keyword>
<dbReference type="AlphaFoldDB" id="A0A552V9W4"/>
<evidence type="ECO:0000256" key="1">
    <source>
        <dbReference type="ARBA" id="ARBA00023015"/>
    </source>
</evidence>
<accession>A0A552V9W4</accession>
<dbReference type="Proteomes" id="UP000320643">
    <property type="component" value="Unassembled WGS sequence"/>
</dbReference>
<dbReference type="PROSITE" id="PS01124">
    <property type="entry name" value="HTH_ARAC_FAMILY_2"/>
    <property type="match status" value="1"/>
</dbReference>
<dbReference type="InterPro" id="IPR018060">
    <property type="entry name" value="HTH_AraC"/>
</dbReference>
<dbReference type="Gene3D" id="1.10.10.60">
    <property type="entry name" value="Homeodomain-like"/>
    <property type="match status" value="1"/>
</dbReference>
<dbReference type="EMBL" id="VJVZ01000001">
    <property type="protein sequence ID" value="TRW27262.1"/>
    <property type="molecule type" value="Genomic_DNA"/>
</dbReference>
<dbReference type="InterPro" id="IPR009057">
    <property type="entry name" value="Homeodomain-like_sf"/>
</dbReference>
<keyword evidence="1" id="KW-0805">Transcription regulation</keyword>
<evidence type="ECO:0000256" key="2">
    <source>
        <dbReference type="ARBA" id="ARBA00023125"/>
    </source>
</evidence>
<feature type="domain" description="HTH araC/xylS-type" evidence="4">
    <location>
        <begin position="200"/>
        <end position="306"/>
    </location>
</feature>
<keyword evidence="6" id="KW-1185">Reference proteome</keyword>
<evidence type="ECO:0000313" key="6">
    <source>
        <dbReference type="Proteomes" id="UP000320643"/>
    </source>
</evidence>
<name>A0A552V9W4_9FLAO</name>
<keyword evidence="2" id="KW-0238">DNA-binding</keyword>
<dbReference type="PRINTS" id="PR00032">
    <property type="entry name" value="HTHARAC"/>
</dbReference>
<reference evidence="5 6" key="1">
    <citation type="submission" date="2019-07" db="EMBL/GenBank/DDBJ databases">
        <title>Flavobacterium sp. nov., isolated from glacier ice.</title>
        <authorList>
            <person name="Liu Q."/>
            <person name="Xin Y.-H."/>
        </authorList>
    </citation>
    <scope>NUCLEOTIDE SEQUENCE [LARGE SCALE GENOMIC DNA]</scope>
    <source>
        <strain evidence="5 6">ZT4R6</strain>
    </source>
</reference>
<dbReference type="OrthoDB" id="646090at2"/>
<dbReference type="GO" id="GO:0043565">
    <property type="term" value="F:sequence-specific DNA binding"/>
    <property type="evidence" value="ECO:0007669"/>
    <property type="project" value="InterPro"/>
</dbReference>
<gene>
    <name evidence="5" type="ORF">FMM05_01085</name>
</gene>
<evidence type="ECO:0000259" key="4">
    <source>
        <dbReference type="PROSITE" id="PS01124"/>
    </source>
</evidence>
<dbReference type="SUPFAM" id="SSF46689">
    <property type="entry name" value="Homeodomain-like"/>
    <property type="match status" value="1"/>
</dbReference>
<dbReference type="InterPro" id="IPR020449">
    <property type="entry name" value="Tscrpt_reg_AraC-type_HTH"/>
</dbReference>
<proteinExistence type="predicted"/>
<evidence type="ECO:0000256" key="3">
    <source>
        <dbReference type="ARBA" id="ARBA00023163"/>
    </source>
</evidence>
<dbReference type="RefSeq" id="WP_143371488.1">
    <property type="nucleotide sequence ID" value="NZ_VJVZ01000001.1"/>
</dbReference>
<comment type="caution">
    <text evidence="5">The sequence shown here is derived from an EMBL/GenBank/DDBJ whole genome shotgun (WGS) entry which is preliminary data.</text>
</comment>
<dbReference type="GO" id="GO:0003700">
    <property type="term" value="F:DNA-binding transcription factor activity"/>
    <property type="evidence" value="ECO:0007669"/>
    <property type="project" value="InterPro"/>
</dbReference>
<sequence>MIKSDSNPNTIFHNPILHPLMPIKQNNADSEFTSLHIKLPNALAQQGNLEWFNGSCFSLTLAVNAFGSYTAKTNTFDVSPGTFFFSRPNTFRKIEWSDTTEIHHIAFSERFLAKYAGVALFTSFPFLLLETVTPKPVSKEMLNDLQKIYVQINNEHFGNCPFKKNIVANLLTRLLLQIKRIFWDGYDTKFNKNIEHDIVTRFIKNLEEHSQHLQQGKAAIQLRVKDYAKMQGIHENYLYTVIKARTGKMVSHWITEKTVFIAQNLLENPLLSIKEISYKLGFPYISYFTIFFKKHTGFTPKDFRKNSMA</sequence>